<feature type="domain" description="Flagellar basal-body/hook protein C-terminal" evidence="9">
    <location>
        <begin position="426"/>
        <end position="464"/>
    </location>
</feature>
<dbReference type="RefSeq" id="WP_225566873.1">
    <property type="nucleotide sequence ID" value="NZ_JAIXCQ010000017.1"/>
</dbReference>
<evidence type="ECO:0000256" key="3">
    <source>
        <dbReference type="ARBA" id="ARBA00009677"/>
    </source>
</evidence>
<name>A0ABS7ZMY9_9MICO</name>
<dbReference type="Pfam" id="PF00460">
    <property type="entry name" value="Flg_bb_rod"/>
    <property type="match status" value="1"/>
</dbReference>
<dbReference type="PANTHER" id="PTHR30033">
    <property type="entry name" value="FLAGELLAR HOOK-ASSOCIATED PROTEIN 1"/>
    <property type="match status" value="1"/>
</dbReference>
<evidence type="ECO:0000256" key="7">
    <source>
        <dbReference type="RuleBase" id="RU362065"/>
    </source>
</evidence>
<evidence type="ECO:0000313" key="11">
    <source>
        <dbReference type="EMBL" id="MCA5895145.1"/>
    </source>
</evidence>
<dbReference type="Pfam" id="PF22638">
    <property type="entry name" value="FlgK_D1"/>
    <property type="match status" value="1"/>
</dbReference>
<keyword evidence="11" id="KW-0969">Cilium</keyword>
<comment type="caution">
    <text evidence="11">The sequence shown here is derived from an EMBL/GenBank/DDBJ whole genome shotgun (WGS) entry which is preliminary data.</text>
</comment>
<reference evidence="11 12" key="1">
    <citation type="submission" date="2021-09" db="EMBL/GenBank/DDBJ databases">
        <title>Isoptericola luteus sp. nov., a novel bacterium isolated from Harbin, the capital city of Heilongjiang province.</title>
        <authorList>
            <person name="Li J."/>
        </authorList>
    </citation>
    <scope>NUCLEOTIDE SEQUENCE [LARGE SCALE GENOMIC DNA]</scope>
    <source>
        <strain evidence="11 12">NEAU-Y5</strain>
    </source>
</reference>
<evidence type="ECO:0000256" key="4">
    <source>
        <dbReference type="ARBA" id="ARBA00016244"/>
    </source>
</evidence>
<protein>
    <recommendedName>
        <fullName evidence="4 7">Flagellar hook-associated protein 1</fullName>
        <shortName evidence="7">HAP1</shortName>
    </recommendedName>
</protein>
<dbReference type="PANTHER" id="PTHR30033:SF1">
    <property type="entry name" value="FLAGELLAR HOOK-ASSOCIATED PROTEIN 1"/>
    <property type="match status" value="1"/>
</dbReference>
<dbReference type="InterPro" id="IPR002371">
    <property type="entry name" value="FlgK"/>
</dbReference>
<dbReference type="InterPro" id="IPR001444">
    <property type="entry name" value="Flag_bb_rod_N"/>
</dbReference>
<accession>A0ABS7ZMY9</accession>
<evidence type="ECO:0000256" key="5">
    <source>
        <dbReference type="ARBA" id="ARBA00022525"/>
    </source>
</evidence>
<keyword evidence="11" id="KW-0282">Flagellum</keyword>
<dbReference type="PRINTS" id="PR01005">
    <property type="entry name" value="FLGHOOKAP1"/>
</dbReference>
<keyword evidence="5 7" id="KW-0964">Secreted</keyword>
<dbReference type="EMBL" id="JAIXCQ010000017">
    <property type="protein sequence ID" value="MCA5895145.1"/>
    <property type="molecule type" value="Genomic_DNA"/>
</dbReference>
<dbReference type="SUPFAM" id="SSF64518">
    <property type="entry name" value="Phase 1 flagellin"/>
    <property type="match status" value="1"/>
</dbReference>
<evidence type="ECO:0000256" key="2">
    <source>
        <dbReference type="ARBA" id="ARBA00004613"/>
    </source>
</evidence>
<dbReference type="Pfam" id="PF06429">
    <property type="entry name" value="Flg_bbr_C"/>
    <property type="match status" value="1"/>
</dbReference>
<keyword evidence="11" id="KW-0966">Cell projection</keyword>
<proteinExistence type="inferred from homology"/>
<dbReference type="InterPro" id="IPR053927">
    <property type="entry name" value="FlgK_helical"/>
</dbReference>
<keyword evidence="6 7" id="KW-0975">Bacterial flagellum</keyword>
<evidence type="ECO:0000259" key="8">
    <source>
        <dbReference type="Pfam" id="PF00460"/>
    </source>
</evidence>
<dbReference type="Proteomes" id="UP001319870">
    <property type="component" value="Unassembled WGS sequence"/>
</dbReference>
<organism evidence="11 12">
    <name type="scientific">Isoptericola luteus</name>
    <dbReference type="NCBI Taxonomy" id="2879484"/>
    <lineage>
        <taxon>Bacteria</taxon>
        <taxon>Bacillati</taxon>
        <taxon>Actinomycetota</taxon>
        <taxon>Actinomycetes</taxon>
        <taxon>Micrococcales</taxon>
        <taxon>Promicromonosporaceae</taxon>
        <taxon>Isoptericola</taxon>
    </lineage>
</organism>
<feature type="domain" description="Flagellar basal body rod protein N-terminal" evidence="8">
    <location>
        <begin position="7"/>
        <end position="37"/>
    </location>
</feature>
<evidence type="ECO:0000313" key="12">
    <source>
        <dbReference type="Proteomes" id="UP001319870"/>
    </source>
</evidence>
<comment type="subcellular location">
    <subcellularLocation>
        <location evidence="1 7">Bacterial flagellum</location>
    </subcellularLocation>
    <subcellularLocation>
        <location evidence="2 7">Secreted</location>
    </subcellularLocation>
</comment>
<evidence type="ECO:0000259" key="10">
    <source>
        <dbReference type="Pfam" id="PF22638"/>
    </source>
</evidence>
<dbReference type="InterPro" id="IPR010930">
    <property type="entry name" value="Flg_bb/hook_C_dom"/>
</dbReference>
<feature type="domain" description="Flagellar hook-associated protein FlgK helical" evidence="10">
    <location>
        <begin position="105"/>
        <end position="337"/>
    </location>
</feature>
<evidence type="ECO:0000259" key="9">
    <source>
        <dbReference type="Pfam" id="PF06429"/>
    </source>
</evidence>
<comment type="similarity">
    <text evidence="3 7">Belongs to the flagella basal body rod proteins family.</text>
</comment>
<gene>
    <name evidence="7 11" type="primary">flgK</name>
    <name evidence="11" type="ORF">LEP48_17580</name>
</gene>
<keyword evidence="12" id="KW-1185">Reference proteome</keyword>
<sequence>MSSFAILNTAARGLSAAQAGIDVTGQNVANVNTPGYTRQRVEQSAVAPLTEMGLGRLSRQVTNGQGVSVDGVARLGDLFLEARVRQTASGDGYSSVRAAAYHAAEDIHGEPSDIGVASALQSFWGAWQDVANSPGKDAQGWVVIEQAGALATQIADGRSRVAAEWTQARTRASARVEEVNTLAGQVAILNDRILSSDGGTANELVDQRNQLTDQLARLTGASTSTSPDGTVDVLVGGNLLVDGTRTNQVRLTGSTTLDGTQGDPVRLEWAHRAGSDVDLAGGELAGYLSAMAPASDGGVYAQAAAGYDALATTLATTVNALHASALTPSGDAGGDFFALDPGVPAGAGLRVAVTAPGQVAAGAAGSGALDGSVADAIAGLGLDDDGPDAVWSAHVTQLAVRSGSADYEAQIASAASSAAVYDLQSHSAVSLDEETVNLMQYQHAYSGAARVLTAVDEMLDQLINRTGRVGL</sequence>
<dbReference type="NCBIfam" id="TIGR02492">
    <property type="entry name" value="flgK_ends"/>
    <property type="match status" value="1"/>
</dbReference>
<evidence type="ECO:0000256" key="6">
    <source>
        <dbReference type="ARBA" id="ARBA00023143"/>
    </source>
</evidence>
<evidence type="ECO:0000256" key="1">
    <source>
        <dbReference type="ARBA" id="ARBA00004365"/>
    </source>
</evidence>